<dbReference type="OrthoDB" id="9775735at2"/>
<evidence type="ECO:0000256" key="2">
    <source>
        <dbReference type="ARBA" id="ARBA00005658"/>
    </source>
</evidence>
<dbReference type="eggNOG" id="COG1292">
    <property type="taxonomic scope" value="Bacteria"/>
</dbReference>
<feature type="transmembrane region" description="Helical" evidence="8">
    <location>
        <begin position="185"/>
        <end position="204"/>
    </location>
</feature>
<evidence type="ECO:0000256" key="7">
    <source>
        <dbReference type="ARBA" id="ARBA00023136"/>
    </source>
</evidence>
<dbReference type="STRING" id="1385510.GCA_000425205_00342"/>
<keyword evidence="4" id="KW-1003">Cell membrane</keyword>
<keyword evidence="3" id="KW-0813">Transport</keyword>
<comment type="similarity">
    <text evidence="2">Belongs to the BCCT transporter (TC 2.A.15) family.</text>
</comment>
<feature type="transmembrane region" description="Helical" evidence="8">
    <location>
        <begin position="464"/>
        <end position="487"/>
    </location>
</feature>
<dbReference type="NCBIfam" id="TIGR00842">
    <property type="entry name" value="bcct"/>
    <property type="match status" value="1"/>
</dbReference>
<proteinExistence type="inferred from homology"/>
<comment type="caution">
    <text evidence="9">The sequence shown here is derived from an EMBL/GenBank/DDBJ whole genome shotgun (WGS) entry which is preliminary data.</text>
</comment>
<reference evidence="9 10" key="1">
    <citation type="submission" date="2013-08" db="EMBL/GenBank/DDBJ databases">
        <authorList>
            <person name="Huang J."/>
            <person name="Wang G."/>
        </authorList>
    </citation>
    <scope>NUCLEOTIDE SEQUENCE [LARGE SCALE GENOMIC DNA]</scope>
    <source>
        <strain evidence="9 10">JSM 076056</strain>
    </source>
</reference>
<feature type="transmembrane region" description="Helical" evidence="8">
    <location>
        <begin position="439"/>
        <end position="458"/>
    </location>
</feature>
<dbReference type="Proteomes" id="UP000030528">
    <property type="component" value="Unassembled WGS sequence"/>
</dbReference>
<dbReference type="RefSeq" id="WP_026799151.1">
    <property type="nucleotide sequence ID" value="NZ_AULI01000001.1"/>
</dbReference>
<dbReference type="PANTHER" id="PTHR30047">
    <property type="entry name" value="HIGH-AFFINITY CHOLINE TRANSPORT PROTEIN-RELATED"/>
    <property type="match status" value="1"/>
</dbReference>
<keyword evidence="7 8" id="KW-0472">Membrane</keyword>
<dbReference type="InterPro" id="IPR000060">
    <property type="entry name" value="BCCT_transptr"/>
</dbReference>
<dbReference type="GO" id="GO:0005886">
    <property type="term" value="C:plasma membrane"/>
    <property type="evidence" value="ECO:0007669"/>
    <property type="project" value="UniProtKB-SubCell"/>
</dbReference>
<dbReference type="Pfam" id="PF02028">
    <property type="entry name" value="BCCT"/>
    <property type="match status" value="1"/>
</dbReference>
<evidence type="ECO:0000256" key="3">
    <source>
        <dbReference type="ARBA" id="ARBA00022448"/>
    </source>
</evidence>
<name>A0A0A5ID33_9BACI</name>
<feature type="transmembrane region" description="Helical" evidence="8">
    <location>
        <begin position="45"/>
        <end position="65"/>
    </location>
</feature>
<organism evidence="9 10">
    <name type="scientific">Pontibacillus halophilus JSM 076056 = DSM 19796</name>
    <dbReference type="NCBI Taxonomy" id="1385510"/>
    <lineage>
        <taxon>Bacteria</taxon>
        <taxon>Bacillati</taxon>
        <taxon>Bacillota</taxon>
        <taxon>Bacilli</taxon>
        <taxon>Bacillales</taxon>
        <taxon>Bacillaceae</taxon>
        <taxon>Pontibacillus</taxon>
    </lineage>
</organism>
<feature type="transmembrane region" description="Helical" evidence="8">
    <location>
        <begin position="135"/>
        <end position="156"/>
    </location>
</feature>
<gene>
    <name evidence="9" type="ORF">N781_00680</name>
</gene>
<evidence type="ECO:0000256" key="5">
    <source>
        <dbReference type="ARBA" id="ARBA00022692"/>
    </source>
</evidence>
<feature type="transmembrane region" description="Helical" evidence="8">
    <location>
        <begin position="314"/>
        <end position="332"/>
    </location>
</feature>
<dbReference type="PROSITE" id="PS01303">
    <property type="entry name" value="BCCT"/>
    <property type="match status" value="1"/>
</dbReference>
<evidence type="ECO:0000256" key="6">
    <source>
        <dbReference type="ARBA" id="ARBA00022989"/>
    </source>
</evidence>
<dbReference type="AlphaFoldDB" id="A0A0A5ID33"/>
<feature type="transmembrane region" description="Helical" evidence="8">
    <location>
        <begin position="224"/>
        <end position="245"/>
    </location>
</feature>
<protein>
    <submittedName>
        <fullName evidence="9">Glycine/betaine ABC transporter permease</fullName>
    </submittedName>
</protein>
<dbReference type="GO" id="GO:0022857">
    <property type="term" value="F:transmembrane transporter activity"/>
    <property type="evidence" value="ECO:0007669"/>
    <property type="project" value="InterPro"/>
</dbReference>
<feature type="transmembrane region" description="Helical" evidence="8">
    <location>
        <begin position="86"/>
        <end position="106"/>
    </location>
</feature>
<feature type="transmembrane region" description="Helical" evidence="8">
    <location>
        <begin position="7"/>
        <end position="25"/>
    </location>
</feature>
<dbReference type="EMBL" id="AVPE01000001">
    <property type="protein sequence ID" value="KGX93752.1"/>
    <property type="molecule type" value="Genomic_DNA"/>
</dbReference>
<evidence type="ECO:0000256" key="1">
    <source>
        <dbReference type="ARBA" id="ARBA00004651"/>
    </source>
</evidence>
<sequence length="514" mass="56037">MSNKVTSVFWTAIVLCTLAVIWGTAAPANLETLTGNIRTFVGTNFGWYYLLVVTLIVLFCLMLIISPYGKIKLGKDSDEPDYSLSTWFAMLFSAGMGIGLVFWGTAEPISHYATNAPTAETGTPQAISESMRFTFFHWGIHAWAIYALVALSLAYFKFRRGAPGLISATLYPIFGDKLSGPLGKVIDIIAIFATVVGVATTLGFGASQINGGITYLTDIPNSFAVQLIIIAVVTVLFMFSAWTGLSKGIRYLSNANLILATLLLGFTLVVGPTLYIMNTFVDSIGGYLQNLPNMSFRLAPNNDSSQEWIQNWTVFYWAWWIAWSPFVGIFIARVSRGRTIREFLTGVLIVPAVVSFLWFSTFGISAINLEQNGLADIAGLDKSQSLFGVLENYPLGIVTAIIALCLIGTFFVTSADSATFVLGMQSTNGSLNPGKPVKFAWGIAQSSMAAILLYTGGLQALQNALIAAAFPFSFIMILMTVSLFKALRQDSATAAKQMKRKRPRERAIYNEMSQ</sequence>
<keyword evidence="10" id="KW-1185">Reference proteome</keyword>
<feature type="transmembrane region" description="Helical" evidence="8">
    <location>
        <begin position="393"/>
        <end position="418"/>
    </location>
</feature>
<keyword evidence="6 8" id="KW-1133">Transmembrane helix</keyword>
<accession>A0A0A5ID33</accession>
<dbReference type="PANTHER" id="PTHR30047:SF7">
    <property type="entry name" value="HIGH-AFFINITY CHOLINE TRANSPORT PROTEIN"/>
    <property type="match status" value="1"/>
</dbReference>
<evidence type="ECO:0000313" key="9">
    <source>
        <dbReference type="EMBL" id="KGX93752.1"/>
    </source>
</evidence>
<evidence type="ECO:0000313" key="10">
    <source>
        <dbReference type="Proteomes" id="UP000030528"/>
    </source>
</evidence>
<feature type="transmembrane region" description="Helical" evidence="8">
    <location>
        <begin position="344"/>
        <end position="367"/>
    </location>
</feature>
<keyword evidence="5 8" id="KW-0812">Transmembrane</keyword>
<evidence type="ECO:0000256" key="8">
    <source>
        <dbReference type="SAM" id="Phobius"/>
    </source>
</evidence>
<dbReference type="InterPro" id="IPR018093">
    <property type="entry name" value="BCCT_CS"/>
</dbReference>
<evidence type="ECO:0000256" key="4">
    <source>
        <dbReference type="ARBA" id="ARBA00022475"/>
    </source>
</evidence>
<feature type="transmembrane region" description="Helical" evidence="8">
    <location>
        <begin position="257"/>
        <end position="277"/>
    </location>
</feature>
<comment type="subcellular location">
    <subcellularLocation>
        <location evidence="1">Cell membrane</location>
        <topology evidence="1">Multi-pass membrane protein</topology>
    </subcellularLocation>
</comment>